<feature type="compositionally biased region" description="Basic and acidic residues" evidence="1">
    <location>
        <begin position="90"/>
        <end position="104"/>
    </location>
</feature>
<gene>
    <name evidence="3" type="ORF">AB1Y20_013403</name>
</gene>
<feature type="region of interest" description="Disordered" evidence="1">
    <location>
        <begin position="171"/>
        <end position="190"/>
    </location>
</feature>
<feature type="domain" description="CS" evidence="2">
    <location>
        <begin position="1"/>
        <end position="83"/>
    </location>
</feature>
<dbReference type="AlphaFoldDB" id="A0AB34IFA7"/>
<dbReference type="InterPro" id="IPR007052">
    <property type="entry name" value="CS_dom"/>
</dbReference>
<feature type="region of interest" description="Disordered" evidence="1">
    <location>
        <begin position="198"/>
        <end position="286"/>
    </location>
</feature>
<feature type="compositionally biased region" description="Pro residues" evidence="1">
    <location>
        <begin position="221"/>
        <end position="239"/>
    </location>
</feature>
<dbReference type="Gene3D" id="2.60.40.790">
    <property type="match status" value="1"/>
</dbReference>
<proteinExistence type="predicted"/>
<dbReference type="GO" id="GO:0005737">
    <property type="term" value="C:cytoplasm"/>
    <property type="evidence" value="ECO:0007669"/>
    <property type="project" value="TreeGrafter"/>
</dbReference>
<feature type="region of interest" description="Disordered" evidence="1">
    <location>
        <begin position="143"/>
        <end position="165"/>
    </location>
</feature>
<evidence type="ECO:0000313" key="4">
    <source>
        <dbReference type="Proteomes" id="UP001515480"/>
    </source>
</evidence>
<feature type="region of interest" description="Disordered" evidence="1">
    <location>
        <begin position="89"/>
        <end position="116"/>
    </location>
</feature>
<protein>
    <recommendedName>
        <fullName evidence="2">CS domain-containing protein</fullName>
    </recommendedName>
</protein>
<dbReference type="GO" id="GO:0051082">
    <property type="term" value="F:unfolded protein binding"/>
    <property type="evidence" value="ECO:0007669"/>
    <property type="project" value="TreeGrafter"/>
</dbReference>
<comment type="caution">
    <text evidence="3">The sequence shown here is derived from an EMBL/GenBank/DDBJ whole genome shotgun (WGS) entry which is preliminary data.</text>
</comment>
<dbReference type="Proteomes" id="UP001515480">
    <property type="component" value="Unassembled WGS sequence"/>
</dbReference>
<dbReference type="PANTHER" id="PTHR12356">
    <property type="entry name" value="NUCLEAR MOVEMENT PROTEIN NUDC"/>
    <property type="match status" value="1"/>
</dbReference>
<feature type="compositionally biased region" description="Polar residues" evidence="1">
    <location>
        <begin position="253"/>
        <end position="264"/>
    </location>
</feature>
<evidence type="ECO:0000256" key="1">
    <source>
        <dbReference type="SAM" id="MobiDB-lite"/>
    </source>
</evidence>
<dbReference type="InterPro" id="IPR037898">
    <property type="entry name" value="NudC_fam"/>
</dbReference>
<sequence>MYTFSQTRPDLSLHLRLPEGTRPRDVSCELARGSLCVRSAASSEPLLVGELFDEAAHSAWFVDGGVFTLEIEKKKARFWPSALKGGPQVDVRELERQEKKDKAPVYRPQQDPESTPVRVTDREALLKLKAEFPELAIPIDSPHTAKHKPYAGPRKPDPFSWGEIPATLPAAPAAAAAPPPCDSPADSAAFSWGALPAPAEAARPPAAASSPSPAFHWGPLPSAPIPPSRATPAAKPGPLPSGAVAPLAAPTASVRTAASDSAPSVASEADPVDAPRYSWGPIPGGK</sequence>
<feature type="compositionally biased region" description="Low complexity" evidence="1">
    <location>
        <begin position="198"/>
        <end position="214"/>
    </location>
</feature>
<dbReference type="SUPFAM" id="SSF49764">
    <property type="entry name" value="HSP20-like chaperones"/>
    <property type="match status" value="1"/>
</dbReference>
<evidence type="ECO:0000313" key="3">
    <source>
        <dbReference type="EMBL" id="KAL1498879.1"/>
    </source>
</evidence>
<reference evidence="3 4" key="1">
    <citation type="journal article" date="2024" name="Science">
        <title>Giant polyketide synthase enzymes in the biosynthesis of giant marine polyether toxins.</title>
        <authorList>
            <person name="Fallon T.R."/>
            <person name="Shende V.V."/>
            <person name="Wierzbicki I.H."/>
            <person name="Pendleton A.L."/>
            <person name="Watervoot N.F."/>
            <person name="Auber R.P."/>
            <person name="Gonzalez D.J."/>
            <person name="Wisecaver J.H."/>
            <person name="Moore B.S."/>
        </authorList>
    </citation>
    <scope>NUCLEOTIDE SEQUENCE [LARGE SCALE GENOMIC DNA]</scope>
    <source>
        <strain evidence="3 4">12B1</strain>
    </source>
</reference>
<evidence type="ECO:0000259" key="2">
    <source>
        <dbReference type="PROSITE" id="PS51203"/>
    </source>
</evidence>
<dbReference type="PROSITE" id="PS51203">
    <property type="entry name" value="CS"/>
    <property type="match status" value="1"/>
</dbReference>
<keyword evidence="4" id="KW-1185">Reference proteome</keyword>
<dbReference type="PANTHER" id="PTHR12356:SF17">
    <property type="entry name" value="CS DOMAIN-CONTAINING PROTEIN"/>
    <property type="match status" value="1"/>
</dbReference>
<dbReference type="EMBL" id="JBGBPQ010000026">
    <property type="protein sequence ID" value="KAL1498879.1"/>
    <property type="molecule type" value="Genomic_DNA"/>
</dbReference>
<accession>A0AB34IFA7</accession>
<dbReference type="InterPro" id="IPR008978">
    <property type="entry name" value="HSP20-like_chaperone"/>
</dbReference>
<dbReference type="GO" id="GO:0006457">
    <property type="term" value="P:protein folding"/>
    <property type="evidence" value="ECO:0007669"/>
    <property type="project" value="TreeGrafter"/>
</dbReference>
<organism evidence="3 4">
    <name type="scientific">Prymnesium parvum</name>
    <name type="common">Toxic golden alga</name>
    <dbReference type="NCBI Taxonomy" id="97485"/>
    <lineage>
        <taxon>Eukaryota</taxon>
        <taxon>Haptista</taxon>
        <taxon>Haptophyta</taxon>
        <taxon>Prymnesiophyceae</taxon>
        <taxon>Prymnesiales</taxon>
        <taxon>Prymnesiaceae</taxon>
        <taxon>Prymnesium</taxon>
    </lineage>
</organism>
<name>A0AB34IFA7_PRYPA</name>